<proteinExistence type="predicted"/>
<evidence type="ECO:0000313" key="2">
    <source>
        <dbReference type="Proteomes" id="UP000313359"/>
    </source>
</evidence>
<evidence type="ECO:0000313" key="1">
    <source>
        <dbReference type="EMBL" id="RPD60020.1"/>
    </source>
</evidence>
<accession>A0A5C2S8G5</accession>
<reference evidence="1" key="1">
    <citation type="journal article" date="2018" name="Genome Biol. Evol.">
        <title>Genomics and development of Lentinus tigrinus, a white-rot wood-decaying mushroom with dimorphic fruiting bodies.</title>
        <authorList>
            <person name="Wu B."/>
            <person name="Xu Z."/>
            <person name="Knudson A."/>
            <person name="Carlson A."/>
            <person name="Chen N."/>
            <person name="Kovaka S."/>
            <person name="LaButti K."/>
            <person name="Lipzen A."/>
            <person name="Pennachio C."/>
            <person name="Riley R."/>
            <person name="Schakwitz W."/>
            <person name="Umezawa K."/>
            <person name="Ohm R.A."/>
            <person name="Grigoriev I.V."/>
            <person name="Nagy L.G."/>
            <person name="Gibbons J."/>
            <person name="Hibbett D."/>
        </authorList>
    </citation>
    <scope>NUCLEOTIDE SEQUENCE [LARGE SCALE GENOMIC DNA]</scope>
    <source>
        <strain evidence="1">ALCF2SS1-6</strain>
    </source>
</reference>
<dbReference type="EMBL" id="ML122267">
    <property type="protein sequence ID" value="RPD60020.1"/>
    <property type="molecule type" value="Genomic_DNA"/>
</dbReference>
<sequence>MSRYVQWQYLCSDQRALRTPSPSPLMQAASARCLGPVCSMRRLASGCIRSYGVAHVGSFVISRTCGVGPTSASYVEPSPLAVPSADFDRLIPVYGIAVCGVPTKTMLSTPLLPTVTCTRVRSLAACSAWVTMITAFLAQNVTVSHHCRNWRRIHVSSLGN</sequence>
<keyword evidence="2" id="KW-1185">Reference proteome</keyword>
<name>A0A5C2S8G5_9APHY</name>
<organism evidence="1 2">
    <name type="scientific">Lentinus tigrinus ALCF2SS1-6</name>
    <dbReference type="NCBI Taxonomy" id="1328759"/>
    <lineage>
        <taxon>Eukaryota</taxon>
        <taxon>Fungi</taxon>
        <taxon>Dikarya</taxon>
        <taxon>Basidiomycota</taxon>
        <taxon>Agaricomycotina</taxon>
        <taxon>Agaricomycetes</taxon>
        <taxon>Polyporales</taxon>
        <taxon>Polyporaceae</taxon>
        <taxon>Lentinus</taxon>
    </lineage>
</organism>
<dbReference type="Proteomes" id="UP000313359">
    <property type="component" value="Unassembled WGS sequence"/>
</dbReference>
<protein>
    <submittedName>
        <fullName evidence="1">Uncharacterized protein</fullName>
    </submittedName>
</protein>
<gene>
    <name evidence="1" type="ORF">L227DRAFT_104598</name>
</gene>
<dbReference type="AlphaFoldDB" id="A0A5C2S8G5"/>